<dbReference type="FunCoup" id="G0P0J1">
    <property type="interactions" value="1899"/>
</dbReference>
<evidence type="ECO:0000313" key="2">
    <source>
        <dbReference type="EMBL" id="EGT41758.1"/>
    </source>
</evidence>
<protein>
    <submittedName>
        <fullName evidence="2">Uncharacterized protein</fullName>
    </submittedName>
</protein>
<keyword evidence="1" id="KW-0472">Membrane</keyword>
<dbReference type="OMA" id="EPFDFMI"/>
<gene>
    <name evidence="2" type="ORF">CAEBREN_17404</name>
</gene>
<dbReference type="InterPro" id="IPR019422">
    <property type="entry name" value="7TM_GPCR_serpentine_rcpt_Srh"/>
</dbReference>
<evidence type="ECO:0000256" key="1">
    <source>
        <dbReference type="SAM" id="Phobius"/>
    </source>
</evidence>
<dbReference type="eggNOG" id="ENOG502TGC6">
    <property type="taxonomic scope" value="Eukaryota"/>
</dbReference>
<feature type="transmembrane region" description="Helical" evidence="1">
    <location>
        <begin position="16"/>
        <end position="38"/>
    </location>
</feature>
<dbReference type="AlphaFoldDB" id="G0P0J1"/>
<name>G0P0J1_CAEBE</name>
<feature type="transmembrane region" description="Helical" evidence="1">
    <location>
        <begin position="50"/>
        <end position="69"/>
    </location>
</feature>
<accession>G0P0J1</accession>
<reference evidence="3" key="1">
    <citation type="submission" date="2011-07" db="EMBL/GenBank/DDBJ databases">
        <authorList>
            <consortium name="Caenorhabditis brenneri Sequencing and Analysis Consortium"/>
            <person name="Wilson R.K."/>
        </authorList>
    </citation>
    <scope>NUCLEOTIDE SEQUENCE [LARGE SCALE GENOMIC DNA]</scope>
    <source>
        <strain evidence="3">PB2801</strain>
    </source>
</reference>
<dbReference type="PANTHER" id="PTHR47405:SF1">
    <property type="entry name" value="SERPENTINE RECEPTOR, CLASS H"/>
    <property type="match status" value="1"/>
</dbReference>
<dbReference type="EMBL" id="GL380000">
    <property type="protein sequence ID" value="EGT41758.1"/>
    <property type="molecule type" value="Genomic_DNA"/>
</dbReference>
<feature type="transmembrane region" description="Helical" evidence="1">
    <location>
        <begin position="135"/>
        <end position="155"/>
    </location>
</feature>
<dbReference type="InParanoid" id="G0P0J1"/>
<feature type="transmembrane region" description="Helical" evidence="1">
    <location>
        <begin position="196"/>
        <end position="220"/>
    </location>
</feature>
<dbReference type="HOGENOM" id="CLU_047463_1_0_1"/>
<keyword evidence="1" id="KW-1133">Transmembrane helix</keyword>
<dbReference type="PANTHER" id="PTHR47405">
    <property type="entry name" value="SERPENTINE RECEPTOR, CLASS H-RELATED"/>
    <property type="match status" value="1"/>
</dbReference>
<feature type="transmembrane region" description="Helical" evidence="1">
    <location>
        <begin position="241"/>
        <end position="266"/>
    </location>
</feature>
<proteinExistence type="predicted"/>
<feature type="transmembrane region" description="Helical" evidence="1">
    <location>
        <begin position="278"/>
        <end position="301"/>
    </location>
</feature>
<feature type="transmembrane region" description="Helical" evidence="1">
    <location>
        <begin position="89"/>
        <end position="114"/>
    </location>
</feature>
<keyword evidence="3" id="KW-1185">Reference proteome</keyword>
<evidence type="ECO:0000313" key="3">
    <source>
        <dbReference type="Proteomes" id="UP000008068"/>
    </source>
</evidence>
<dbReference type="Pfam" id="PF10318">
    <property type="entry name" value="7TM_GPCR_Srh"/>
    <property type="match status" value="1"/>
</dbReference>
<dbReference type="Proteomes" id="UP000008068">
    <property type="component" value="Unassembled WGS sequence"/>
</dbReference>
<dbReference type="OrthoDB" id="5820096at2759"/>
<keyword evidence="1" id="KW-0812">Transmembrane</keyword>
<organism evidence="3">
    <name type="scientific">Caenorhabditis brenneri</name>
    <name type="common">Nematode worm</name>
    <dbReference type="NCBI Taxonomy" id="135651"/>
    <lineage>
        <taxon>Eukaryota</taxon>
        <taxon>Metazoa</taxon>
        <taxon>Ecdysozoa</taxon>
        <taxon>Nematoda</taxon>
        <taxon>Chromadorea</taxon>
        <taxon>Rhabditida</taxon>
        <taxon>Rhabditina</taxon>
        <taxon>Rhabditomorpha</taxon>
        <taxon>Rhabditoidea</taxon>
        <taxon>Rhabditidae</taxon>
        <taxon>Peloderinae</taxon>
        <taxon>Caenorhabditis</taxon>
    </lineage>
</organism>
<sequence length="336" mass="38374">MLNETCWFDEPFDFMIIHYIALSISVMIYAVAFFVLIFRTPKHFSKYRNYLAAHIFSGFLLDFVMGVLWKVTVVLPVPIMCSNTIVSEYATNVFQLLPVCFAYTGASAISLFVYRMEAVIVHRSEQLLVRKVVRYVKYAFYVNIGFVILLTILIYPDLKYQKEYKQKMEVRFGTFKPYMWCDNCFFCNFDSNLFRVFFYVAGCAVVLGGLTGGIAFHVTVKALSAVSSRLTAKTRATHRNYLISLVLAAVVHVVCILVPLLGFLSAINVLISLSQFRFFPFILALVIQEHGAASTVIMFLTNNLLRKALKKMFFCDEVIPTVENSSQRRSTIVAQH</sequence>